<dbReference type="Gene3D" id="2.130.10.10">
    <property type="entry name" value="YVTN repeat-like/Quinoprotein amine dehydrogenase"/>
    <property type="match status" value="1"/>
</dbReference>
<gene>
    <name evidence="2" type="ORF">BK123_13400</name>
</gene>
<comment type="caution">
    <text evidence="2">The sequence shown here is derived from an EMBL/GenBank/DDBJ whole genome shotgun (WGS) entry which is preliminary data.</text>
</comment>
<dbReference type="EMBL" id="MRTF01000004">
    <property type="protein sequence ID" value="OME92869.1"/>
    <property type="molecule type" value="Genomic_DNA"/>
</dbReference>
<dbReference type="InterPro" id="IPR018391">
    <property type="entry name" value="PQQ_b-propeller_rpt"/>
</dbReference>
<accession>A0A1R1B227</accession>
<dbReference type="SUPFAM" id="SSF50998">
    <property type="entry name" value="Quinoprotein alcohol dehydrogenase-like"/>
    <property type="match status" value="1"/>
</dbReference>
<organism evidence="2 3">
    <name type="scientific">Paenibacillus lautus</name>
    <name type="common">Bacillus lautus</name>
    <dbReference type="NCBI Taxonomy" id="1401"/>
    <lineage>
        <taxon>Bacteria</taxon>
        <taxon>Bacillati</taxon>
        <taxon>Bacillota</taxon>
        <taxon>Bacilli</taxon>
        <taxon>Bacillales</taxon>
        <taxon>Paenibacillaceae</taxon>
        <taxon>Paenibacillus</taxon>
    </lineage>
</organism>
<dbReference type="PANTHER" id="PTHR34512:SF30">
    <property type="entry name" value="OUTER MEMBRANE PROTEIN ASSEMBLY FACTOR BAMB"/>
    <property type="match status" value="1"/>
</dbReference>
<name>A0A1R1B227_PAELA</name>
<evidence type="ECO:0000313" key="3">
    <source>
        <dbReference type="Proteomes" id="UP000187074"/>
    </source>
</evidence>
<evidence type="ECO:0000313" key="2">
    <source>
        <dbReference type="EMBL" id="OME92869.1"/>
    </source>
</evidence>
<dbReference type="Proteomes" id="UP000187074">
    <property type="component" value="Unassembled WGS sequence"/>
</dbReference>
<dbReference type="OrthoDB" id="2641515at2"/>
<sequence length="752" mass="84351">MSLRVSIRKRLFVGITAAVCISLVGQPAQGIQMSTRIVVAGAAETGGFTSGQRVTIQQKVALFPNTLSKNSNLTKLKVSYYGTKGETLRLTSVKGELALIQSDSRGDLWLPTWYVSKEAALVKEISPLSLQLRSSGSIYLTPGSTVKWPISQTGTSLIAVAKWKDWYGVMISPAKWKEDYRIYRPAMMWVRGSDVTAKKAMPDGLLDGNSEITTDVVRNLTEFLFKKGTPSSYVKKLLGEPQARETSRNQEMSSNKPMILGETWRYEQRDAHYTVTFSPSGKLTASEWTIPGTGSFERSFSPGDDYEFTYHFAAVPPPKTLKAEPDWRNQGNLNFTFLLEANEDVLLLKGDDGGYSGMHDNSSLYAIDRGTGKKLWQEDAGFGWYTAVTDKEREYVTMFSAYNPVLKDYVARVRHIRLSDGKVLWEVKPKNEFGLTMTAAQDTVVLDEPLDLNETKSLLSVLDQETGKERWKKTLSGEHRLLNQGTDDPYVLIEQNGQLTAYDPETGKAVWDYKVGKKFMDDPNRNPYFTGGYRYDPVSPTDMTTRWMLLGKEWVLLNTETGEREGVYPAREMERFEVLDERYLLVQRALNGKYFSGATAYESVLYDHLEDKEIWTVNGKAARGVIEGERVYLTLNGIPAAVDKETGSVIWKMETISKASDDLTHLVGSSYGILDRYLLLSLGSDLVVLNKDDGRSLGRLHNVITGNVDLREQYARNGALNVTDHEVLVGTVNGAFIRYDAEELMARLDELL</sequence>
<reference evidence="2 3" key="1">
    <citation type="submission" date="2016-11" db="EMBL/GenBank/DDBJ databases">
        <title>Paenibacillus species isolates.</title>
        <authorList>
            <person name="Beno S.M."/>
        </authorList>
    </citation>
    <scope>NUCLEOTIDE SEQUENCE [LARGE SCALE GENOMIC DNA]</scope>
    <source>
        <strain evidence="2 3">FSL F4-0100</strain>
    </source>
</reference>
<proteinExistence type="predicted"/>
<protein>
    <recommendedName>
        <fullName evidence="1">Pyrrolo-quinoline quinone repeat domain-containing protein</fullName>
    </recommendedName>
</protein>
<dbReference type="InterPro" id="IPR015943">
    <property type="entry name" value="WD40/YVTN_repeat-like_dom_sf"/>
</dbReference>
<dbReference type="STRING" id="1401.BK123_13400"/>
<dbReference type="PANTHER" id="PTHR34512">
    <property type="entry name" value="CELL SURFACE PROTEIN"/>
    <property type="match status" value="1"/>
</dbReference>
<feature type="domain" description="Pyrrolo-quinoline quinone repeat" evidence="1">
    <location>
        <begin position="361"/>
        <end position="518"/>
    </location>
</feature>
<evidence type="ECO:0000259" key="1">
    <source>
        <dbReference type="Pfam" id="PF13360"/>
    </source>
</evidence>
<dbReference type="Pfam" id="PF13360">
    <property type="entry name" value="PQQ_2"/>
    <property type="match status" value="1"/>
</dbReference>
<dbReference type="SMART" id="SM00564">
    <property type="entry name" value="PQQ"/>
    <property type="match status" value="3"/>
</dbReference>
<dbReference type="InterPro" id="IPR011047">
    <property type="entry name" value="Quinoprotein_ADH-like_sf"/>
</dbReference>
<dbReference type="AlphaFoldDB" id="A0A1R1B227"/>
<dbReference type="InterPro" id="IPR002372">
    <property type="entry name" value="PQQ_rpt_dom"/>
</dbReference>